<dbReference type="InterPro" id="IPR003105">
    <property type="entry name" value="SRA_YDG"/>
</dbReference>
<dbReference type="Gramene" id="CDP14340">
    <property type="protein sequence ID" value="CDP14340"/>
    <property type="gene ID" value="GSCOC_T00040672001"/>
</dbReference>
<dbReference type="PANTHER" id="PTHR45660:SF13">
    <property type="entry name" value="HISTONE-LYSINE N-METHYLTRANSFERASE SETMAR"/>
    <property type="match status" value="1"/>
</dbReference>
<feature type="domain" description="Post-SET" evidence="12">
    <location>
        <begin position="713"/>
        <end position="729"/>
    </location>
</feature>
<evidence type="ECO:0000256" key="7">
    <source>
        <dbReference type="ARBA" id="ARBA00023242"/>
    </source>
</evidence>
<proteinExistence type="predicted"/>
<organism evidence="14 15">
    <name type="scientific">Coffea canephora</name>
    <name type="common">Robusta coffee</name>
    <dbReference type="NCBI Taxonomy" id="49390"/>
    <lineage>
        <taxon>Eukaryota</taxon>
        <taxon>Viridiplantae</taxon>
        <taxon>Streptophyta</taxon>
        <taxon>Embryophyta</taxon>
        <taxon>Tracheophyta</taxon>
        <taxon>Spermatophyta</taxon>
        <taxon>Magnoliopsida</taxon>
        <taxon>eudicotyledons</taxon>
        <taxon>Gunneridae</taxon>
        <taxon>Pentapetalae</taxon>
        <taxon>asterids</taxon>
        <taxon>lamiids</taxon>
        <taxon>Gentianales</taxon>
        <taxon>Rubiaceae</taxon>
        <taxon>Ixoroideae</taxon>
        <taxon>Gardenieae complex</taxon>
        <taxon>Bertiereae - Coffeeae clade</taxon>
        <taxon>Coffeeae</taxon>
        <taxon>Coffea</taxon>
    </lineage>
</organism>
<dbReference type="PhylomeDB" id="A0A068V0M7"/>
<dbReference type="PROSITE" id="PS50868">
    <property type="entry name" value="POST_SET"/>
    <property type="match status" value="1"/>
</dbReference>
<dbReference type="PROSITE" id="PS50280">
    <property type="entry name" value="SET"/>
    <property type="match status" value="1"/>
</dbReference>
<evidence type="ECO:0000256" key="6">
    <source>
        <dbReference type="ARBA" id="ARBA00022853"/>
    </source>
</evidence>
<dbReference type="Pfam" id="PF02182">
    <property type="entry name" value="SAD_SRA"/>
    <property type="match status" value="1"/>
</dbReference>
<dbReference type="InterPro" id="IPR046341">
    <property type="entry name" value="SET_dom_sf"/>
</dbReference>
<feature type="region of interest" description="Disordered" evidence="9">
    <location>
        <begin position="162"/>
        <end position="194"/>
    </location>
</feature>
<evidence type="ECO:0000259" key="11">
    <source>
        <dbReference type="PROSITE" id="PS50867"/>
    </source>
</evidence>
<feature type="domain" description="YDG" evidence="13">
    <location>
        <begin position="281"/>
        <end position="428"/>
    </location>
</feature>
<dbReference type="Pfam" id="PF05033">
    <property type="entry name" value="Pre-SET"/>
    <property type="match status" value="1"/>
</dbReference>
<dbReference type="GO" id="GO:0032259">
    <property type="term" value="P:methylation"/>
    <property type="evidence" value="ECO:0007669"/>
    <property type="project" value="UniProtKB-KW"/>
</dbReference>
<dbReference type="SMART" id="SM00466">
    <property type="entry name" value="SRA"/>
    <property type="match status" value="1"/>
</dbReference>
<dbReference type="GO" id="GO:0005634">
    <property type="term" value="C:nucleus"/>
    <property type="evidence" value="ECO:0007669"/>
    <property type="project" value="UniProtKB-SubCell"/>
</dbReference>
<name>A0A068V0M7_COFCA</name>
<feature type="compositionally biased region" description="Polar residues" evidence="9">
    <location>
        <begin position="176"/>
        <end position="192"/>
    </location>
</feature>
<feature type="region of interest" description="Disordered" evidence="9">
    <location>
        <begin position="72"/>
        <end position="130"/>
    </location>
</feature>
<keyword evidence="15" id="KW-1185">Reference proteome</keyword>
<feature type="domain" description="SET" evidence="10">
    <location>
        <begin position="567"/>
        <end position="703"/>
    </location>
</feature>
<dbReference type="InterPro" id="IPR025794">
    <property type="entry name" value="H3-K9-MeTrfase_plant"/>
</dbReference>
<dbReference type="InterPro" id="IPR015947">
    <property type="entry name" value="PUA-like_sf"/>
</dbReference>
<feature type="domain" description="Pre-SET" evidence="11">
    <location>
        <begin position="503"/>
        <end position="564"/>
    </location>
</feature>
<keyword evidence="3" id="KW-0489">Methyltransferase</keyword>
<evidence type="ECO:0000256" key="2">
    <source>
        <dbReference type="ARBA" id="ARBA00022454"/>
    </source>
</evidence>
<evidence type="ECO:0000259" key="12">
    <source>
        <dbReference type="PROSITE" id="PS50868"/>
    </source>
</evidence>
<keyword evidence="2" id="KW-0158">Chromosome</keyword>
<comment type="subcellular location">
    <subcellularLocation>
        <location evidence="1">Chromosome</location>
    </subcellularLocation>
    <subcellularLocation>
        <location evidence="8">Nucleus</location>
    </subcellularLocation>
</comment>
<gene>
    <name evidence="14" type="ORF">GSCOC_T00040672001</name>
</gene>
<dbReference type="InterPro" id="IPR003616">
    <property type="entry name" value="Post-SET_dom"/>
</dbReference>
<dbReference type="OrthoDB" id="5792673at2759"/>
<sequence>MEQGLGSDSVPPSGSIDKSRVLDVRPLRCLVPMFPSSPGMGSVSNPQATPFVCVPPTGPFPPGVAPLYPFSVSNGSHNRQNTTPSGAPNQPGLYGFGNTTIPSPVPLNAFRTPQGPSANGDAGPSRKGNKNRAMQGIVIEDDGYSDSQNQSELYASGFSMHVNDVEDGSSGRRQKNGGSQKRTRRAQQQLDSFSEVDVDSEANRFLTTFGLVELDPDRKSNGDREIVQRILLVFDLLRRKLTQMEEAKDATPGSTRRPDLRAATTLMTNKGIRTNIMKRIGHVPGVEVGDIFFFRMELCLVGLHAPSMAGIDYMSVKLTLDEEPLAVSIVSSGGYDDEGDDGDVLIYSGQGGVQRRDGQMFDQKLERGNLAMEKSLHRANEVRVVRGLKDVAGSTGKIYVYDGVYKIQESWTEKNKSGCSVFKYKLSRVAGQPAAFTLWKSIQQWKGGVTSRSGVILPDLTSGAESQPVSLVNDVDDEKGPAYFTYIPSLKYLKPFSSPKSFTGCHCLGGCQPGDSNCPCIQRNGGHVPYSSIGVIMSYKLLIHECGLTCSCPPNCRNRTSQAGLKVRLEVFKTKDRGWGLRSWDPIRAGGFICEYAGEVVDASRVGELASEHEDGYVFDATRVYEPVENVHDASSESAKAPFPLVISAKNSGNVARFMNHSCSPNVYWLPVLQESNNDSYLHIAFFAIRHIPPMQELTFDYGMIQSDQASYRRKKCLCGSAKCRGYFY</sequence>
<dbReference type="EMBL" id="HG739165">
    <property type="protein sequence ID" value="CDP14340.1"/>
    <property type="molecule type" value="Genomic_DNA"/>
</dbReference>
<dbReference type="Proteomes" id="UP000295252">
    <property type="component" value="Chromosome VIII"/>
</dbReference>
<evidence type="ECO:0000259" key="10">
    <source>
        <dbReference type="PROSITE" id="PS50280"/>
    </source>
</evidence>
<evidence type="ECO:0008006" key="16">
    <source>
        <dbReference type="Google" id="ProtNLM"/>
    </source>
</evidence>
<evidence type="ECO:0000313" key="14">
    <source>
        <dbReference type="EMBL" id="CDP14340.1"/>
    </source>
</evidence>
<dbReference type="Gene3D" id="2.30.280.10">
    <property type="entry name" value="SRA-YDG"/>
    <property type="match status" value="1"/>
</dbReference>
<evidence type="ECO:0000259" key="13">
    <source>
        <dbReference type="PROSITE" id="PS51015"/>
    </source>
</evidence>
<evidence type="ECO:0000256" key="9">
    <source>
        <dbReference type="SAM" id="MobiDB-lite"/>
    </source>
</evidence>
<evidence type="ECO:0000256" key="8">
    <source>
        <dbReference type="PROSITE-ProRule" id="PRU00358"/>
    </source>
</evidence>
<dbReference type="GO" id="GO:0008270">
    <property type="term" value="F:zinc ion binding"/>
    <property type="evidence" value="ECO:0007669"/>
    <property type="project" value="InterPro"/>
</dbReference>
<dbReference type="PROSITE" id="PS50867">
    <property type="entry name" value="PRE_SET"/>
    <property type="match status" value="1"/>
</dbReference>
<feature type="compositionally biased region" description="Polar residues" evidence="9">
    <location>
        <begin position="72"/>
        <end position="88"/>
    </location>
</feature>
<dbReference type="InterPro" id="IPR036987">
    <property type="entry name" value="SRA-YDG_sf"/>
</dbReference>
<dbReference type="InterPro" id="IPR051357">
    <property type="entry name" value="H3K9_HMTase_SUVAR3-9"/>
</dbReference>
<dbReference type="GO" id="GO:0042054">
    <property type="term" value="F:histone methyltransferase activity"/>
    <property type="evidence" value="ECO:0007669"/>
    <property type="project" value="InterPro"/>
</dbReference>
<dbReference type="SMART" id="SM00317">
    <property type="entry name" value="SET"/>
    <property type="match status" value="1"/>
</dbReference>
<dbReference type="GO" id="GO:0003690">
    <property type="term" value="F:double-stranded DNA binding"/>
    <property type="evidence" value="ECO:0007669"/>
    <property type="project" value="TreeGrafter"/>
</dbReference>
<dbReference type="FunCoup" id="A0A068V0M7">
    <property type="interactions" value="1093"/>
</dbReference>
<keyword evidence="7 8" id="KW-0539">Nucleus</keyword>
<dbReference type="GO" id="GO:0005694">
    <property type="term" value="C:chromosome"/>
    <property type="evidence" value="ECO:0007669"/>
    <property type="project" value="UniProtKB-SubCell"/>
</dbReference>
<dbReference type="SUPFAM" id="SSF82199">
    <property type="entry name" value="SET domain"/>
    <property type="match status" value="1"/>
</dbReference>
<evidence type="ECO:0000313" key="15">
    <source>
        <dbReference type="Proteomes" id="UP000295252"/>
    </source>
</evidence>
<dbReference type="Pfam" id="PF00856">
    <property type="entry name" value="SET"/>
    <property type="match status" value="1"/>
</dbReference>
<dbReference type="STRING" id="49390.A0A068V0M7"/>
<dbReference type="OMA" id="GGCFICE"/>
<dbReference type="FunFam" id="2.30.280.10:FF:000003">
    <property type="entry name" value="Histone-lysine N-methyltransferase, H3 lysine-9 specific SUVH5"/>
    <property type="match status" value="1"/>
</dbReference>
<keyword evidence="5" id="KW-0949">S-adenosyl-L-methionine</keyword>
<evidence type="ECO:0000256" key="4">
    <source>
        <dbReference type="ARBA" id="ARBA00022679"/>
    </source>
</evidence>
<keyword evidence="6" id="KW-0156">Chromatin regulator</keyword>
<dbReference type="Gene3D" id="2.170.270.10">
    <property type="entry name" value="SET domain"/>
    <property type="match status" value="1"/>
</dbReference>
<keyword evidence="4" id="KW-0808">Transferase</keyword>
<reference evidence="15" key="1">
    <citation type="journal article" date="2014" name="Science">
        <title>The coffee genome provides insight into the convergent evolution of caffeine biosynthesis.</title>
        <authorList>
            <person name="Denoeud F."/>
            <person name="Carretero-Paulet L."/>
            <person name="Dereeper A."/>
            <person name="Droc G."/>
            <person name="Guyot R."/>
            <person name="Pietrella M."/>
            <person name="Zheng C."/>
            <person name="Alberti A."/>
            <person name="Anthony F."/>
            <person name="Aprea G."/>
            <person name="Aury J.M."/>
            <person name="Bento P."/>
            <person name="Bernard M."/>
            <person name="Bocs S."/>
            <person name="Campa C."/>
            <person name="Cenci A."/>
            <person name="Combes M.C."/>
            <person name="Crouzillat D."/>
            <person name="Da Silva C."/>
            <person name="Daddiego L."/>
            <person name="De Bellis F."/>
            <person name="Dussert S."/>
            <person name="Garsmeur O."/>
            <person name="Gayraud T."/>
            <person name="Guignon V."/>
            <person name="Jahn K."/>
            <person name="Jamilloux V."/>
            <person name="Joet T."/>
            <person name="Labadie K."/>
            <person name="Lan T."/>
            <person name="Leclercq J."/>
            <person name="Lepelley M."/>
            <person name="Leroy T."/>
            <person name="Li L.T."/>
            <person name="Librado P."/>
            <person name="Lopez L."/>
            <person name="Munoz A."/>
            <person name="Noel B."/>
            <person name="Pallavicini A."/>
            <person name="Perrotta G."/>
            <person name="Poncet V."/>
            <person name="Pot D."/>
            <person name="Priyono X."/>
            <person name="Rigoreau M."/>
            <person name="Rouard M."/>
            <person name="Rozas J."/>
            <person name="Tranchant-Dubreuil C."/>
            <person name="VanBuren R."/>
            <person name="Zhang Q."/>
            <person name="Andrade A.C."/>
            <person name="Argout X."/>
            <person name="Bertrand B."/>
            <person name="de Kochko A."/>
            <person name="Graziosi G."/>
            <person name="Henry R.J."/>
            <person name="Jayarama X."/>
            <person name="Ming R."/>
            <person name="Nagai C."/>
            <person name="Rounsley S."/>
            <person name="Sankoff D."/>
            <person name="Giuliano G."/>
            <person name="Albert V.A."/>
            <person name="Wincker P."/>
            <person name="Lashermes P."/>
        </authorList>
    </citation>
    <scope>NUCLEOTIDE SEQUENCE [LARGE SCALE GENOMIC DNA]</scope>
    <source>
        <strain evidence="15">cv. DH200-94</strain>
    </source>
</reference>
<dbReference type="AlphaFoldDB" id="A0A068V0M7"/>
<accession>A0A068V0M7</accession>
<dbReference type="InterPro" id="IPR007728">
    <property type="entry name" value="Pre-SET_dom"/>
</dbReference>
<evidence type="ECO:0000256" key="1">
    <source>
        <dbReference type="ARBA" id="ARBA00004286"/>
    </source>
</evidence>
<dbReference type="InParanoid" id="A0A068V0M7"/>
<evidence type="ECO:0000256" key="5">
    <source>
        <dbReference type="ARBA" id="ARBA00022691"/>
    </source>
</evidence>
<dbReference type="SUPFAM" id="SSF88697">
    <property type="entry name" value="PUA domain-like"/>
    <property type="match status" value="1"/>
</dbReference>
<dbReference type="SMART" id="SM00468">
    <property type="entry name" value="PreSET"/>
    <property type="match status" value="1"/>
</dbReference>
<dbReference type="PANTHER" id="PTHR45660">
    <property type="entry name" value="HISTONE-LYSINE N-METHYLTRANSFERASE SETMAR"/>
    <property type="match status" value="1"/>
</dbReference>
<dbReference type="PROSITE" id="PS51575">
    <property type="entry name" value="SAM_MT43_SUVAR39_2"/>
    <property type="match status" value="1"/>
</dbReference>
<protein>
    <recommendedName>
        <fullName evidence="16">Histone-lysine N-methyltransferase, H3 lysine-9 specific SUVH1</fullName>
    </recommendedName>
</protein>
<dbReference type="PROSITE" id="PS51015">
    <property type="entry name" value="YDG"/>
    <property type="match status" value="1"/>
</dbReference>
<evidence type="ECO:0000256" key="3">
    <source>
        <dbReference type="ARBA" id="ARBA00022603"/>
    </source>
</evidence>
<dbReference type="InterPro" id="IPR001214">
    <property type="entry name" value="SET_dom"/>
</dbReference>